<sequence length="307" mass="36639">MAQLIKLQDYISRYEWNIYRYPSQYIRMKQDQWKKLHQVWLHQDKEESVEHSEDSSSAFDKFKSFIKRNNDHTEELDNENEQPSLPESEDRLRHYFLDKLFPLQLKWASSTVTNVSFTDRSYYQDETLKFFLQRFPDTYLLMYYPIFNIKKAPIDGEIILISPVGIEIIYLIEANAHAKIVADEERTWLIKDEDKETKILSPMIALKRTDQIIRSILHTLNVDFPVKKVVLSRKNIIEFHTEPYNTKIIGKHAYEKWFNEKRNLVSPLKNTQLKAAEALLKNCQTTAVKRPEWEEDTTNFSMDYEAD</sequence>
<dbReference type="Proteomes" id="UP001595989">
    <property type="component" value="Unassembled WGS sequence"/>
</dbReference>
<protein>
    <submittedName>
        <fullName evidence="1">NERD domain-containing protein</fullName>
    </submittedName>
</protein>
<evidence type="ECO:0000313" key="2">
    <source>
        <dbReference type="Proteomes" id="UP001595989"/>
    </source>
</evidence>
<keyword evidence="2" id="KW-1185">Reference proteome</keyword>
<comment type="caution">
    <text evidence="1">The sequence shown here is derived from an EMBL/GenBank/DDBJ whole genome shotgun (WGS) entry which is preliminary data.</text>
</comment>
<proteinExistence type="predicted"/>
<name>A0ABV9DG19_9BACI</name>
<evidence type="ECO:0000313" key="1">
    <source>
        <dbReference type="EMBL" id="MFC4556744.1"/>
    </source>
</evidence>
<gene>
    <name evidence="1" type="ORF">ACFO3D_00800</name>
</gene>
<dbReference type="EMBL" id="JBHSFU010000001">
    <property type="protein sequence ID" value="MFC4556744.1"/>
    <property type="molecule type" value="Genomic_DNA"/>
</dbReference>
<reference evidence="2" key="1">
    <citation type="journal article" date="2019" name="Int. J. Syst. Evol. Microbiol.">
        <title>The Global Catalogue of Microorganisms (GCM) 10K type strain sequencing project: providing services to taxonomists for standard genome sequencing and annotation.</title>
        <authorList>
            <consortium name="The Broad Institute Genomics Platform"/>
            <consortium name="The Broad Institute Genome Sequencing Center for Infectious Disease"/>
            <person name="Wu L."/>
            <person name="Ma J."/>
        </authorList>
    </citation>
    <scope>NUCLEOTIDE SEQUENCE [LARGE SCALE GENOMIC DNA]</scope>
    <source>
        <strain evidence="2">CGMCC 4.7426</strain>
    </source>
</reference>
<organism evidence="1 2">
    <name type="scientific">Virgibacillus kekensis</name>
    <dbReference type="NCBI Taxonomy" id="202261"/>
    <lineage>
        <taxon>Bacteria</taxon>
        <taxon>Bacillati</taxon>
        <taxon>Bacillota</taxon>
        <taxon>Bacilli</taxon>
        <taxon>Bacillales</taxon>
        <taxon>Bacillaceae</taxon>
        <taxon>Virgibacillus</taxon>
    </lineage>
</organism>
<dbReference type="RefSeq" id="WP_390292670.1">
    <property type="nucleotide sequence ID" value="NZ_JBHSFU010000001.1"/>
</dbReference>
<accession>A0ABV9DG19</accession>